<dbReference type="AlphaFoldDB" id="A0A176VH18"/>
<dbReference type="PANTHER" id="PTHR34808:SF2">
    <property type="entry name" value="EXPRESSED PROTEIN"/>
    <property type="match status" value="1"/>
</dbReference>
<gene>
    <name evidence="2" type="ORF">AXG93_411s1290</name>
</gene>
<name>A0A176VH18_MARPO</name>
<feature type="region of interest" description="Disordered" evidence="1">
    <location>
        <begin position="159"/>
        <end position="184"/>
    </location>
</feature>
<reference evidence="2" key="1">
    <citation type="submission" date="2016-03" db="EMBL/GenBank/DDBJ databases">
        <title>Mechanisms controlling the formation of the plant cell surface in tip-growing cells are functionally conserved among land plants.</title>
        <authorList>
            <person name="Honkanen S."/>
            <person name="Jones V.A."/>
            <person name="Morieri G."/>
            <person name="Champion C."/>
            <person name="Hetherington A.J."/>
            <person name="Kelly S."/>
            <person name="Saint-Marcoux D."/>
            <person name="Proust H."/>
            <person name="Prescott H."/>
            <person name="Dolan L."/>
        </authorList>
    </citation>
    <scope>NUCLEOTIDE SEQUENCE [LARGE SCALE GENOMIC DNA]</scope>
    <source>
        <tissue evidence="2">Whole gametophyte</tissue>
    </source>
</reference>
<accession>A0A176VH18</accession>
<dbReference type="PANTHER" id="PTHR34808">
    <property type="entry name" value="EXPRESSED PROTEIN"/>
    <property type="match status" value="1"/>
</dbReference>
<evidence type="ECO:0000313" key="2">
    <source>
        <dbReference type="EMBL" id="OAE19723.1"/>
    </source>
</evidence>
<evidence type="ECO:0000256" key="1">
    <source>
        <dbReference type="SAM" id="MobiDB-lite"/>
    </source>
</evidence>
<organism evidence="2 3">
    <name type="scientific">Marchantia polymorpha subsp. ruderalis</name>
    <dbReference type="NCBI Taxonomy" id="1480154"/>
    <lineage>
        <taxon>Eukaryota</taxon>
        <taxon>Viridiplantae</taxon>
        <taxon>Streptophyta</taxon>
        <taxon>Embryophyta</taxon>
        <taxon>Marchantiophyta</taxon>
        <taxon>Marchantiopsida</taxon>
        <taxon>Marchantiidae</taxon>
        <taxon>Marchantiales</taxon>
        <taxon>Marchantiaceae</taxon>
        <taxon>Marchantia</taxon>
    </lineage>
</organism>
<feature type="compositionally biased region" description="Low complexity" evidence="1">
    <location>
        <begin position="170"/>
        <end position="184"/>
    </location>
</feature>
<feature type="compositionally biased region" description="Low complexity" evidence="1">
    <location>
        <begin position="58"/>
        <end position="74"/>
    </location>
</feature>
<sequence length="184" mass="19909">MSNVSSSVEKAWRKHGGGELTVVTAALCFAEFFRALETSAMENTLPDHLQGQRQLRHSSGSDMSDSSYQSYQLSEGFPGTRQSSINTEPLTLDAEEIGNAKGEAKHVLENVDPEEAIDIFTKDLQIQNGIASTEEDMAKNMANEFETLMQKASKIVEANKKQAKATAKIPGAPSESSPGSSKRA</sequence>
<protein>
    <submittedName>
        <fullName evidence="2">Uncharacterized protein</fullName>
    </submittedName>
</protein>
<keyword evidence="3" id="KW-1185">Reference proteome</keyword>
<proteinExistence type="predicted"/>
<feature type="region of interest" description="Disordered" evidence="1">
    <location>
        <begin position="51"/>
        <end position="83"/>
    </location>
</feature>
<comment type="caution">
    <text evidence="2">The sequence shown here is derived from an EMBL/GenBank/DDBJ whole genome shotgun (WGS) entry which is preliminary data.</text>
</comment>
<dbReference type="Proteomes" id="UP000077202">
    <property type="component" value="Unassembled WGS sequence"/>
</dbReference>
<dbReference type="EMBL" id="LVLJ01003789">
    <property type="protein sequence ID" value="OAE19723.1"/>
    <property type="molecule type" value="Genomic_DNA"/>
</dbReference>
<evidence type="ECO:0000313" key="3">
    <source>
        <dbReference type="Proteomes" id="UP000077202"/>
    </source>
</evidence>